<gene>
    <name evidence="1" type="ORF">SAP024A_040</name>
</gene>
<evidence type="ECO:0000313" key="1">
    <source>
        <dbReference type="EMBL" id="ADA62605.1"/>
    </source>
</evidence>
<proteinExistence type="predicted"/>
<sequence length="63" mass="7446">MILTLLFYQLKRTDRLYSQYVISSFINTAQRLLAVGITDFKMIDKFWLIAIQSKKGFLPFLLI</sequence>
<keyword evidence="1" id="KW-0614">Plasmid</keyword>
<reference evidence="1" key="2">
    <citation type="submission" date="2009-12" db="EMBL/GenBank/DDBJ databases">
        <authorList>
            <person name="Summers A.O."/>
            <person name="Shearer J."/>
            <person name="Wireman J."/>
        </authorList>
    </citation>
    <scope>NUCLEOTIDE SEQUENCE</scope>
    <source>
        <strain evidence="1">CDC19</strain>
        <plasmid evidence="1">SAP024A</plasmid>
    </source>
</reference>
<geneLocation type="plasmid" evidence="1">
    <name>SAP024A</name>
</geneLocation>
<protein>
    <submittedName>
        <fullName evidence="1">Uncharacterized protein</fullName>
    </submittedName>
</protein>
<dbReference type="EMBL" id="GQ900469">
    <property type="protein sequence ID" value="ADA62605.1"/>
    <property type="molecule type" value="Genomic_DNA"/>
</dbReference>
<accession>D2JCZ2</accession>
<organism evidence="1">
    <name type="scientific">Staphylococcus epidermidis</name>
    <dbReference type="NCBI Taxonomy" id="1282"/>
    <lineage>
        <taxon>Bacteria</taxon>
        <taxon>Bacillati</taxon>
        <taxon>Bacillota</taxon>
        <taxon>Bacilli</taxon>
        <taxon>Bacillales</taxon>
        <taxon>Staphylococcaceae</taxon>
        <taxon>Staphylococcus</taxon>
    </lineage>
</organism>
<name>D2JCZ2_STAEP</name>
<reference evidence="1" key="1">
    <citation type="submission" date="2009-08" db="EMBL/GenBank/DDBJ databases">
        <authorList>
            <person name="Gill J."/>
            <person name="Borman J."/>
            <person name="Shetty J."/>
            <person name="Hostetler J."/>
            <person name="Durkin S."/>
            <person name="Montgomery B."/>
        </authorList>
    </citation>
    <scope>NUCLEOTIDE SEQUENCE</scope>
    <source>
        <strain evidence="1">CDC19</strain>
        <plasmid evidence="1">SAP024A</plasmid>
    </source>
</reference>
<dbReference type="AlphaFoldDB" id="D2JCZ2"/>